<keyword evidence="6" id="KW-0598">Phosphotransferase system</keyword>
<dbReference type="PROSITE" id="PS01035">
    <property type="entry name" value="PTS_EIIB_TYPE_1_CYS"/>
    <property type="match status" value="1"/>
</dbReference>
<evidence type="ECO:0000256" key="11">
    <source>
        <dbReference type="PROSITE-ProRule" id="PRU00421"/>
    </source>
</evidence>
<evidence type="ECO:0000313" key="15">
    <source>
        <dbReference type="EMBL" id="SES06529.1"/>
    </source>
</evidence>
<dbReference type="SUPFAM" id="SSF55604">
    <property type="entry name" value="Glucose permease domain IIB"/>
    <property type="match status" value="1"/>
</dbReference>
<comment type="subcellular location">
    <subcellularLocation>
        <location evidence="1">Cell membrane</location>
        <topology evidence="1">Multi-pass membrane protein</topology>
    </subcellularLocation>
</comment>
<keyword evidence="8" id="KW-0418">Kinase</keyword>
<accession>A0A1H9UAZ7</accession>
<feature type="active site" description="Phosphocysteine intermediate; for EIIB activity" evidence="11">
    <location>
        <position position="475"/>
    </location>
</feature>
<dbReference type="EMBL" id="FOGV01000013">
    <property type="protein sequence ID" value="SES06529.1"/>
    <property type="molecule type" value="Genomic_DNA"/>
</dbReference>
<evidence type="ECO:0000313" key="16">
    <source>
        <dbReference type="Proteomes" id="UP000199318"/>
    </source>
</evidence>
<evidence type="ECO:0000256" key="2">
    <source>
        <dbReference type="ARBA" id="ARBA00022448"/>
    </source>
</evidence>
<dbReference type="InterPro" id="IPR036878">
    <property type="entry name" value="Glu_permease_IIB"/>
</dbReference>
<keyword evidence="5" id="KW-0808">Transferase</keyword>
<evidence type="ECO:0000256" key="9">
    <source>
        <dbReference type="ARBA" id="ARBA00022989"/>
    </source>
</evidence>
<keyword evidence="9 12" id="KW-1133">Transmembrane helix</keyword>
<feature type="transmembrane region" description="Helical" evidence="12">
    <location>
        <begin position="383"/>
        <end position="405"/>
    </location>
</feature>
<keyword evidence="3" id="KW-1003">Cell membrane</keyword>
<feature type="transmembrane region" description="Helical" evidence="12">
    <location>
        <begin position="51"/>
        <end position="73"/>
    </location>
</feature>
<proteinExistence type="predicted"/>
<dbReference type="GO" id="GO:0016301">
    <property type="term" value="F:kinase activity"/>
    <property type="evidence" value="ECO:0007669"/>
    <property type="project" value="UniProtKB-KW"/>
</dbReference>
<dbReference type="Pfam" id="PF00367">
    <property type="entry name" value="PTS_EIIB"/>
    <property type="match status" value="1"/>
</dbReference>
<dbReference type="InterPro" id="IPR003352">
    <property type="entry name" value="PTS_EIIC"/>
</dbReference>
<dbReference type="GO" id="GO:0005886">
    <property type="term" value="C:plasma membrane"/>
    <property type="evidence" value="ECO:0007669"/>
    <property type="project" value="UniProtKB-SubCell"/>
</dbReference>
<dbReference type="Proteomes" id="UP000199318">
    <property type="component" value="Unassembled WGS sequence"/>
</dbReference>
<dbReference type="CDD" id="cd00212">
    <property type="entry name" value="PTS_IIB_glc"/>
    <property type="match status" value="1"/>
</dbReference>
<evidence type="ECO:0000256" key="1">
    <source>
        <dbReference type="ARBA" id="ARBA00004651"/>
    </source>
</evidence>
<dbReference type="PANTHER" id="PTHR30009">
    <property type="entry name" value="CYTOCHROME C-TYPE SYNTHESIS PROTEIN AND PTS TRANSMEMBRANE COMPONENT"/>
    <property type="match status" value="1"/>
</dbReference>
<dbReference type="NCBIfam" id="TIGR02005">
    <property type="entry name" value="PTS-IIBC-alpha"/>
    <property type="match status" value="1"/>
</dbReference>
<gene>
    <name evidence="15" type="ORF">SAMN05444126_11368</name>
</gene>
<evidence type="ECO:0000256" key="4">
    <source>
        <dbReference type="ARBA" id="ARBA00022597"/>
    </source>
</evidence>
<dbReference type="InterPro" id="IPR010975">
    <property type="entry name" value="PTS_IIBC_a_glc"/>
</dbReference>
<evidence type="ECO:0000256" key="10">
    <source>
        <dbReference type="ARBA" id="ARBA00023136"/>
    </source>
</evidence>
<dbReference type="InterPro" id="IPR013013">
    <property type="entry name" value="PTS_EIIC_1"/>
</dbReference>
<dbReference type="PROSITE" id="PS51103">
    <property type="entry name" value="PTS_EIIC_TYPE_1"/>
    <property type="match status" value="1"/>
</dbReference>
<evidence type="ECO:0000256" key="8">
    <source>
        <dbReference type="ARBA" id="ARBA00022777"/>
    </source>
</evidence>
<dbReference type="Pfam" id="PF02378">
    <property type="entry name" value="PTS_EIIC"/>
    <property type="match status" value="1"/>
</dbReference>
<dbReference type="GO" id="GO:0009401">
    <property type="term" value="P:phosphoenolpyruvate-dependent sugar phosphotransferase system"/>
    <property type="evidence" value="ECO:0007669"/>
    <property type="project" value="UniProtKB-KW"/>
</dbReference>
<dbReference type="GO" id="GO:0008982">
    <property type="term" value="F:protein-N(PI)-phosphohistidine-sugar phosphotransferase activity"/>
    <property type="evidence" value="ECO:0007669"/>
    <property type="project" value="InterPro"/>
</dbReference>
<name>A0A1H9UAZ7_9BACI</name>
<feature type="transmembrane region" description="Helical" evidence="12">
    <location>
        <begin position="327"/>
        <end position="350"/>
    </location>
</feature>
<dbReference type="AlphaFoldDB" id="A0A1H9UAZ7"/>
<feature type="transmembrane region" description="Helical" evidence="12">
    <location>
        <begin position="12"/>
        <end position="31"/>
    </location>
</feature>
<evidence type="ECO:0000256" key="3">
    <source>
        <dbReference type="ARBA" id="ARBA00022475"/>
    </source>
</evidence>
<dbReference type="InterPro" id="IPR001996">
    <property type="entry name" value="PTS_IIB_1"/>
</dbReference>
<dbReference type="PROSITE" id="PS51098">
    <property type="entry name" value="PTS_EIIB_TYPE_1"/>
    <property type="match status" value="1"/>
</dbReference>
<keyword evidence="10 12" id="KW-0472">Membrane</keyword>
<feature type="transmembrane region" description="Helical" evidence="12">
    <location>
        <begin position="198"/>
        <end position="220"/>
    </location>
</feature>
<dbReference type="GO" id="GO:0090563">
    <property type="term" value="F:protein-phosphocysteine-sugar phosphotransferase activity"/>
    <property type="evidence" value="ECO:0007669"/>
    <property type="project" value="TreeGrafter"/>
</dbReference>
<evidence type="ECO:0000259" key="14">
    <source>
        <dbReference type="PROSITE" id="PS51103"/>
    </source>
</evidence>
<dbReference type="NCBIfam" id="TIGR00826">
    <property type="entry name" value="EIIB_glc"/>
    <property type="match status" value="1"/>
</dbReference>
<dbReference type="InterPro" id="IPR050429">
    <property type="entry name" value="PTS_Glucose_EIICBA"/>
</dbReference>
<dbReference type="OrthoDB" id="9764327at2"/>
<feature type="domain" description="PTS EIIB type-1" evidence="13">
    <location>
        <begin position="453"/>
        <end position="536"/>
    </location>
</feature>
<reference evidence="16" key="1">
    <citation type="submission" date="2016-10" db="EMBL/GenBank/DDBJ databases">
        <authorList>
            <person name="de Groot N.N."/>
        </authorList>
    </citation>
    <scope>NUCLEOTIDE SEQUENCE [LARGE SCALE GENOMIC DNA]</scope>
    <source>
        <strain evidence="16">10nlg</strain>
    </source>
</reference>
<keyword evidence="7 12" id="KW-0812">Transmembrane</keyword>
<evidence type="ECO:0000256" key="12">
    <source>
        <dbReference type="SAM" id="Phobius"/>
    </source>
</evidence>
<dbReference type="Gene3D" id="3.30.1360.60">
    <property type="entry name" value="Glucose permease domain IIB"/>
    <property type="match status" value="1"/>
</dbReference>
<feature type="transmembrane region" description="Helical" evidence="12">
    <location>
        <begin position="85"/>
        <end position="104"/>
    </location>
</feature>
<evidence type="ECO:0000256" key="5">
    <source>
        <dbReference type="ARBA" id="ARBA00022679"/>
    </source>
</evidence>
<dbReference type="PANTHER" id="PTHR30009:SF12">
    <property type="entry name" value="PHOSPHOTRANSFERASE IIC COMPONENT GLVC"/>
    <property type="match status" value="1"/>
</dbReference>
<organism evidence="15 16">
    <name type="scientific">Salisediminibacterium halotolerans</name>
    <dbReference type="NCBI Taxonomy" id="517425"/>
    <lineage>
        <taxon>Bacteria</taxon>
        <taxon>Bacillati</taxon>
        <taxon>Bacillota</taxon>
        <taxon>Bacilli</taxon>
        <taxon>Bacillales</taxon>
        <taxon>Bacillaceae</taxon>
        <taxon>Salisediminibacterium</taxon>
    </lineage>
</organism>
<sequence length="538" mass="58693">MNSIRRFGSAMIVPVLLFPFFGIVVGLATLFKNEQIMGGLADPDSLWYQVWTLIENTGWTVFTHMELVFLIGLPISLAKKASGRAVLSAVMAYLMFNTYINSIMEMWGPAFNIDADAELDAGTGLTAIAGIETLDTNILGAIVISGITIWLHNRYYDKKLPDSLGIFQGGPFVVMLSFFVMLPLAFFTAWFWPMVQDGIAALQGFMIASGSLGVWLFHFLERILIPTGLHHFIYTPFQFGPAVVNDGITAAWVSQLGELAATDGSMADEWDGGGFLLQGNIKMFGSIGIALAMYSCAKPEKKKTVGALLLAATLTAVVAGITEPLEFTFLFIAPALFALHAALGATMVTIQNAFGLVGNQGGGLIEIATTNWIPLGAAHWEVYLAQIVIGVLFTVIYFYLFRFLILKFDFALPGREKDDNGGETKLYTKEDYKASKQESASGQSAQQYDSEYDQRGAAFLEGLGGAGNIQDITNCATRLRVTVHDPEKVQDDAYFKEHGQAHGLVKNGQSIQVIVGLSVPQVRDSIEGFIDDYENNQK</sequence>
<dbReference type="RefSeq" id="WP_093073025.1">
    <property type="nucleotide sequence ID" value="NZ_FOGV01000013.1"/>
</dbReference>
<comment type="caution">
    <text evidence="15">The sequence shown here is derived from an EMBL/GenBank/DDBJ whole genome shotgun (WGS) entry which is preliminary data.</text>
</comment>
<dbReference type="InterPro" id="IPR018113">
    <property type="entry name" value="PTrfase_EIIB_Cys"/>
</dbReference>
<feature type="transmembrane region" description="Helical" evidence="12">
    <location>
        <begin position="172"/>
        <end position="192"/>
    </location>
</feature>
<feature type="transmembrane region" description="Helical" evidence="12">
    <location>
        <begin position="124"/>
        <end position="151"/>
    </location>
</feature>
<evidence type="ECO:0000256" key="7">
    <source>
        <dbReference type="ARBA" id="ARBA00022692"/>
    </source>
</evidence>
<feature type="domain" description="PTS EIIC type-1" evidence="14">
    <location>
        <begin position="1"/>
        <end position="417"/>
    </location>
</feature>
<keyword evidence="16" id="KW-1185">Reference proteome</keyword>
<keyword evidence="4" id="KW-0762">Sugar transport</keyword>
<feature type="transmembrane region" description="Helical" evidence="12">
    <location>
        <begin position="275"/>
        <end position="297"/>
    </location>
</feature>
<protein>
    <submittedName>
        <fullName evidence="15">PTS system, arbutin-like IIC component</fullName>
    </submittedName>
</protein>
<keyword evidence="2" id="KW-0813">Transport</keyword>
<evidence type="ECO:0000256" key="6">
    <source>
        <dbReference type="ARBA" id="ARBA00022683"/>
    </source>
</evidence>
<dbReference type="STRING" id="1464123.SAMN05444126_11368"/>
<feature type="transmembrane region" description="Helical" evidence="12">
    <location>
        <begin position="304"/>
        <end position="321"/>
    </location>
</feature>
<evidence type="ECO:0000259" key="13">
    <source>
        <dbReference type="PROSITE" id="PS51098"/>
    </source>
</evidence>